<dbReference type="OrthoDB" id="9805928at2"/>
<feature type="domain" description="Helix-turn-helix" evidence="2">
    <location>
        <begin position="6"/>
        <end position="53"/>
    </location>
</feature>
<protein>
    <recommendedName>
        <fullName evidence="6">Excisionase</fullName>
    </recommendedName>
</protein>
<dbReference type="InterPro" id="IPR041657">
    <property type="entry name" value="HTH_17"/>
</dbReference>
<dbReference type="Proteomes" id="UP000180057">
    <property type="component" value="Unassembled WGS sequence"/>
</dbReference>
<dbReference type="Pfam" id="PF12728">
    <property type="entry name" value="HTH_17"/>
    <property type="match status" value="1"/>
</dbReference>
<evidence type="ECO:0000313" key="3">
    <source>
        <dbReference type="EMBL" id="OIJ18036.1"/>
    </source>
</evidence>
<dbReference type="SUPFAM" id="SSF46955">
    <property type="entry name" value="Putative DNA-binding domain"/>
    <property type="match status" value="1"/>
</dbReference>
<dbReference type="SUPFAM" id="SSF53850">
    <property type="entry name" value="Periplasmic binding protein-like II"/>
    <property type="match status" value="1"/>
</dbReference>
<evidence type="ECO:0000313" key="4">
    <source>
        <dbReference type="EMBL" id="OIJ19516.1"/>
    </source>
</evidence>
<dbReference type="PANTHER" id="PTHR38431">
    <property type="entry name" value="BLL2305 PROTEIN"/>
    <property type="match status" value="1"/>
</dbReference>
<dbReference type="STRING" id="472963.BKP45_10560"/>
<proteinExistence type="predicted"/>
<reference evidence="3 5" key="1">
    <citation type="submission" date="2016-10" db="EMBL/GenBank/DDBJ databases">
        <title>Draft genome sequences of four alkaliphilic bacteria belonging to the Anaerobacillus genus.</title>
        <authorList>
            <person name="Bassil N.M."/>
            <person name="Lloyd J.R."/>
        </authorList>
    </citation>
    <scope>NUCLEOTIDE SEQUENCE [LARGE SCALE GENOMIC DNA]</scope>
    <source>
        <strain evidence="3 5">DSM 22531</strain>
    </source>
</reference>
<organism evidence="3 5">
    <name type="scientific">Anaerobacillus alkalidiazotrophicus</name>
    <dbReference type="NCBI Taxonomy" id="472963"/>
    <lineage>
        <taxon>Bacteria</taxon>
        <taxon>Bacillati</taxon>
        <taxon>Bacillota</taxon>
        <taxon>Bacilli</taxon>
        <taxon>Bacillales</taxon>
        <taxon>Bacillaceae</taxon>
        <taxon>Anaerobacillus</taxon>
    </lineage>
</organism>
<evidence type="ECO:0000259" key="1">
    <source>
        <dbReference type="Pfam" id="PF12727"/>
    </source>
</evidence>
<gene>
    <name evidence="4" type="ORF">BKP45_10560</name>
    <name evidence="3" type="ORF">BKP45_16275</name>
</gene>
<accession>A0A1S2M074</accession>
<comment type="caution">
    <text evidence="3">The sequence shown here is derived from an EMBL/GenBank/DDBJ whole genome shotgun (WGS) entry which is preliminary data.</text>
</comment>
<dbReference type="PANTHER" id="PTHR38431:SF1">
    <property type="entry name" value="BLL2305 PROTEIN"/>
    <property type="match status" value="1"/>
</dbReference>
<dbReference type="Gene3D" id="3.40.190.10">
    <property type="entry name" value="Periplasmic binding protein-like II"/>
    <property type="match status" value="1"/>
</dbReference>
<feature type="domain" description="PBP" evidence="1">
    <location>
        <begin position="102"/>
        <end position="292"/>
    </location>
</feature>
<sequence length="320" mass="35817">MEKKSYTTEEVAQILKVSKLTIYDLVKKGLLPTYRVGRQMRIDPEDLEAYINRSKKGASTISIKENEFPESPVSNGKGQRQGFNNTRQIVISGQDFSLDILANHIENSLNGIRPLRSYVGSLEGLISMYQGYSDIVSTHLIEAESREYNLPYINKILVNFEYVVINLLSRKAGFFVQKGNPKKIKNWLDLKSPNIKIINREKGSGARVLIDESLKKHQISIHEVNGYGYEETNHLSVASAVAKGVADVGVGIEKTSNLVHGVEFIPLINERYDLVILKTPENKALIPQIQSILNSNSFKSDLDALGGYDLSKTGQIIYET</sequence>
<dbReference type="InterPro" id="IPR010093">
    <property type="entry name" value="SinI_DNA-bd"/>
</dbReference>
<dbReference type="AlphaFoldDB" id="A0A1S2M074"/>
<dbReference type="EMBL" id="MLQS01000017">
    <property type="protein sequence ID" value="OIJ19516.1"/>
    <property type="molecule type" value="Genomic_DNA"/>
</dbReference>
<evidence type="ECO:0000313" key="5">
    <source>
        <dbReference type="Proteomes" id="UP000180057"/>
    </source>
</evidence>
<dbReference type="RefSeq" id="WP_071389655.1">
    <property type="nucleotide sequence ID" value="NZ_MLQS01000017.1"/>
</dbReference>
<dbReference type="InterPro" id="IPR024370">
    <property type="entry name" value="PBP_domain"/>
</dbReference>
<evidence type="ECO:0008006" key="6">
    <source>
        <dbReference type="Google" id="ProtNLM"/>
    </source>
</evidence>
<dbReference type="Pfam" id="PF12727">
    <property type="entry name" value="PBP_like"/>
    <property type="match status" value="1"/>
</dbReference>
<dbReference type="EMBL" id="MLQS01000030">
    <property type="protein sequence ID" value="OIJ18036.1"/>
    <property type="molecule type" value="Genomic_DNA"/>
</dbReference>
<name>A0A1S2M074_9BACI</name>
<keyword evidence="5" id="KW-1185">Reference proteome</keyword>
<dbReference type="InterPro" id="IPR009061">
    <property type="entry name" value="DNA-bd_dom_put_sf"/>
</dbReference>
<dbReference type="NCBIfam" id="TIGR01764">
    <property type="entry name" value="excise"/>
    <property type="match status" value="1"/>
</dbReference>
<dbReference type="GO" id="GO:0003677">
    <property type="term" value="F:DNA binding"/>
    <property type="evidence" value="ECO:0007669"/>
    <property type="project" value="InterPro"/>
</dbReference>
<evidence type="ECO:0000259" key="2">
    <source>
        <dbReference type="Pfam" id="PF12728"/>
    </source>
</evidence>